<dbReference type="Pfam" id="PF16736">
    <property type="entry name" value="sCache_like"/>
    <property type="match status" value="1"/>
</dbReference>
<keyword evidence="4" id="KW-0597">Phosphoprotein</keyword>
<keyword evidence="8" id="KW-0472">Membrane</keyword>
<evidence type="ECO:0000313" key="11">
    <source>
        <dbReference type="Proteomes" id="UP000664360"/>
    </source>
</evidence>
<dbReference type="Proteomes" id="UP000664360">
    <property type="component" value="Chromosome"/>
</dbReference>
<evidence type="ECO:0000256" key="6">
    <source>
        <dbReference type="ARBA" id="ARBA00022777"/>
    </source>
</evidence>
<name>A0ABZ2SX12_9ENTE</name>
<dbReference type="Gene3D" id="3.30.565.10">
    <property type="entry name" value="Histidine kinase-like ATPase, C-terminal domain"/>
    <property type="match status" value="1"/>
</dbReference>
<dbReference type="InterPro" id="IPR050351">
    <property type="entry name" value="BphY/WalK/GraS-like"/>
</dbReference>
<dbReference type="RefSeq" id="WP_206856212.1">
    <property type="nucleotide sequence ID" value="NZ_CP147250.1"/>
</dbReference>
<protein>
    <recommendedName>
        <fullName evidence="3">histidine kinase</fullName>
        <ecNumber evidence="3">2.7.13.3</ecNumber>
    </recommendedName>
</protein>
<evidence type="ECO:0000256" key="1">
    <source>
        <dbReference type="ARBA" id="ARBA00000085"/>
    </source>
</evidence>
<dbReference type="InterPro" id="IPR031967">
    <property type="entry name" value="PhoR_single_Cache-like_dom"/>
</dbReference>
<evidence type="ECO:0000256" key="5">
    <source>
        <dbReference type="ARBA" id="ARBA00022679"/>
    </source>
</evidence>
<dbReference type="CDD" id="cd00075">
    <property type="entry name" value="HATPase"/>
    <property type="match status" value="1"/>
</dbReference>
<dbReference type="EMBL" id="CP147250">
    <property type="protein sequence ID" value="WYJ78499.1"/>
    <property type="molecule type" value="Genomic_DNA"/>
</dbReference>
<dbReference type="Pfam" id="PF02518">
    <property type="entry name" value="HATPase_c"/>
    <property type="match status" value="1"/>
</dbReference>
<comment type="subcellular location">
    <subcellularLocation>
        <location evidence="2">Membrane</location>
    </subcellularLocation>
</comment>
<dbReference type="GO" id="GO:0016301">
    <property type="term" value="F:kinase activity"/>
    <property type="evidence" value="ECO:0007669"/>
    <property type="project" value="UniProtKB-KW"/>
</dbReference>
<comment type="catalytic activity">
    <reaction evidence="1">
        <text>ATP + protein L-histidine = ADP + protein N-phospho-L-histidine.</text>
        <dbReference type="EC" id="2.7.13.3"/>
    </reaction>
</comment>
<keyword evidence="5" id="KW-0808">Transferase</keyword>
<dbReference type="PRINTS" id="PR00344">
    <property type="entry name" value="BCTRLSENSOR"/>
</dbReference>
<dbReference type="SMART" id="SM00388">
    <property type="entry name" value="HisKA"/>
    <property type="match status" value="1"/>
</dbReference>
<evidence type="ECO:0000313" key="10">
    <source>
        <dbReference type="EMBL" id="WYJ78499.1"/>
    </source>
</evidence>
<feature type="domain" description="Histidine kinase" evidence="9">
    <location>
        <begin position="367"/>
        <end position="580"/>
    </location>
</feature>
<dbReference type="InterPro" id="IPR036890">
    <property type="entry name" value="HATPase_C_sf"/>
</dbReference>
<dbReference type="SUPFAM" id="SSF47384">
    <property type="entry name" value="Homodimeric domain of signal transducing histidine kinase"/>
    <property type="match status" value="1"/>
</dbReference>
<dbReference type="SUPFAM" id="SSF55874">
    <property type="entry name" value="ATPase domain of HSP90 chaperone/DNA topoisomerase II/histidine kinase"/>
    <property type="match status" value="1"/>
</dbReference>
<keyword evidence="7" id="KW-0902">Two-component regulatory system</keyword>
<dbReference type="Pfam" id="PF00512">
    <property type="entry name" value="HisKA"/>
    <property type="match status" value="1"/>
</dbReference>
<evidence type="ECO:0000256" key="4">
    <source>
        <dbReference type="ARBA" id="ARBA00022553"/>
    </source>
</evidence>
<dbReference type="Gene3D" id="3.30.450.20">
    <property type="entry name" value="PAS domain"/>
    <property type="match status" value="2"/>
</dbReference>
<feature type="transmembrane region" description="Helical" evidence="8">
    <location>
        <begin position="168"/>
        <end position="188"/>
    </location>
</feature>
<dbReference type="InterPro" id="IPR036097">
    <property type="entry name" value="HisK_dim/P_sf"/>
</dbReference>
<dbReference type="PANTHER" id="PTHR45453">
    <property type="entry name" value="PHOSPHATE REGULON SENSOR PROTEIN PHOR"/>
    <property type="match status" value="1"/>
</dbReference>
<evidence type="ECO:0000259" key="9">
    <source>
        <dbReference type="PROSITE" id="PS50109"/>
    </source>
</evidence>
<dbReference type="InterPro" id="IPR003594">
    <property type="entry name" value="HATPase_dom"/>
</dbReference>
<keyword evidence="6 10" id="KW-0418">Kinase</keyword>
<dbReference type="PANTHER" id="PTHR45453:SF1">
    <property type="entry name" value="PHOSPHATE REGULON SENSOR PROTEIN PHOR"/>
    <property type="match status" value="1"/>
</dbReference>
<evidence type="ECO:0000256" key="2">
    <source>
        <dbReference type="ARBA" id="ARBA00004370"/>
    </source>
</evidence>
<dbReference type="Gene3D" id="1.10.287.130">
    <property type="match status" value="1"/>
</dbReference>
<dbReference type="CDD" id="cd00082">
    <property type="entry name" value="HisKA"/>
    <property type="match status" value="1"/>
</dbReference>
<evidence type="ECO:0000256" key="3">
    <source>
        <dbReference type="ARBA" id="ARBA00012438"/>
    </source>
</evidence>
<keyword evidence="8" id="KW-0812">Transmembrane</keyword>
<proteinExistence type="predicted"/>
<dbReference type="InterPro" id="IPR005467">
    <property type="entry name" value="His_kinase_dom"/>
</dbReference>
<gene>
    <name evidence="10" type="ORF">DOK79_000002</name>
</gene>
<dbReference type="PROSITE" id="PS50109">
    <property type="entry name" value="HIS_KIN"/>
    <property type="match status" value="1"/>
</dbReference>
<accession>A0ABZ2SX12</accession>
<dbReference type="InterPro" id="IPR004358">
    <property type="entry name" value="Sig_transdc_His_kin-like_C"/>
</dbReference>
<dbReference type="InterPro" id="IPR003661">
    <property type="entry name" value="HisK_dim/P_dom"/>
</dbReference>
<evidence type="ECO:0000256" key="7">
    <source>
        <dbReference type="ARBA" id="ARBA00023012"/>
    </source>
</evidence>
<organism evidence="10 11">
    <name type="scientific">Candidatus Enterococcus mangumiae</name>
    <dbReference type="NCBI Taxonomy" id="2230878"/>
    <lineage>
        <taxon>Bacteria</taxon>
        <taxon>Bacillati</taxon>
        <taxon>Bacillota</taxon>
        <taxon>Bacilli</taxon>
        <taxon>Lactobacillales</taxon>
        <taxon>Enterococcaceae</taxon>
        <taxon>Enterococcus</taxon>
    </lineage>
</organism>
<dbReference type="EC" id="2.7.13.3" evidence="3"/>
<reference evidence="10 11" key="1">
    <citation type="submission" date="2024-03" db="EMBL/GenBank/DDBJ databases">
        <title>The Genome Sequence of Enterococcus sp. DIV1094.</title>
        <authorList>
            <consortium name="The Broad Institute Genomics Platform"/>
            <consortium name="The Broad Institute Microbial Omics Core"/>
            <consortium name="The Broad Institute Genomic Center for Infectious Diseases"/>
            <person name="Earl A."/>
            <person name="Manson A."/>
            <person name="Gilmore M."/>
            <person name="Schwartman J."/>
            <person name="Shea T."/>
            <person name="Abouelleil A."/>
            <person name="Cao P."/>
            <person name="Chapman S."/>
            <person name="Cusick C."/>
            <person name="Young S."/>
            <person name="Neafsey D."/>
            <person name="Nusbaum C."/>
            <person name="Birren B."/>
        </authorList>
    </citation>
    <scope>NUCLEOTIDE SEQUENCE [LARGE SCALE GENOMIC DNA]</scope>
    <source>
        <strain evidence="10 11">DIV1094</strain>
    </source>
</reference>
<keyword evidence="8" id="KW-1133">Transmembrane helix</keyword>
<sequence>MKRQWKKFSERLFFLLLLLGLFIGGWQIISHYFQQQIIEQQESYLTKKAQLLARQLDVDDPTSASNKTVLEEFVHQSNERVTLIDQTGKIIFDTEDRGLNEQRKTRPEIKAVLEGSTLGTSLRRSDTLNEELLYVALPLKVNGKLVAIIRIAEPTSGFLPRTESFRRWVFGFFLVFFLLLTFMIYYLIYQRNQPLKTVIPVLKKMVKNPEQTEIIMQTSDQWEELYQTINGLSEQMTKMYRAYTTTEEQLYSLLNELMIGVFLIDSNATLRLLNPKMQVHLGVKDYQENQHYTEVIREPKLIQLIHQVSPAEPIVHQEVTIAEGTQTLDISLRYFNSSEETGQILGVAYDLTKVRHLEKMQKDFVGNVSHELKTPVTSLIGFTETLLDGAKEDPETLTEFLLIMQKDAIRLDKLIREIIQLSKDEDSLHETQTIYMEPYFQQVIQSYQPMIRKKQLTIKLLGENNAFTTHPDLLYPIIKNLFENAIQYSKEESEIIIRYESHEQLIFSVQDFGIGIDREDQERIFERFYRVDKARSRHSGGTGLGLSIVKEYVNLLHGTVEIESHPGVGSTFIVTIPKINQGEY</sequence>
<keyword evidence="11" id="KW-1185">Reference proteome</keyword>
<evidence type="ECO:0000256" key="8">
    <source>
        <dbReference type="SAM" id="Phobius"/>
    </source>
</evidence>
<dbReference type="SMART" id="SM00387">
    <property type="entry name" value="HATPase_c"/>
    <property type="match status" value="1"/>
</dbReference>